<evidence type="ECO:0000313" key="2">
    <source>
        <dbReference type="EMBL" id="MCZ4589056.1"/>
    </source>
</evidence>
<dbReference type="SUPFAM" id="SSF54427">
    <property type="entry name" value="NTF2-like"/>
    <property type="match status" value="1"/>
</dbReference>
<dbReference type="Proteomes" id="UP001066327">
    <property type="component" value="Unassembled WGS sequence"/>
</dbReference>
<dbReference type="EMBL" id="CP130953">
    <property type="protein sequence ID" value="WLF46875.1"/>
    <property type="molecule type" value="Genomic_DNA"/>
</dbReference>
<accession>A0AAX3YF20</accession>
<dbReference type="RefSeq" id="WP_167121049.1">
    <property type="nucleotide sequence ID" value="NZ_CP072194.1"/>
</dbReference>
<reference evidence="3" key="2">
    <citation type="submission" date="2023-07" db="EMBL/GenBank/DDBJ databases">
        <title>Genomic analysis of Rhodococcus opacus VOC-14 with glycol ethers degradation activity.</title>
        <authorList>
            <person name="Narkevich D.A."/>
            <person name="Hlushen A.M."/>
            <person name="Akhremchuk A.E."/>
            <person name="Sikolenko M.A."/>
            <person name="Valentovich L.N."/>
        </authorList>
    </citation>
    <scope>NUCLEOTIDE SEQUENCE</scope>
    <source>
        <strain evidence="3">VOC-14</strain>
    </source>
</reference>
<dbReference type="Proteomes" id="UP001231166">
    <property type="component" value="Chromosome"/>
</dbReference>
<evidence type="ECO:0000313" key="3">
    <source>
        <dbReference type="EMBL" id="WLF46875.1"/>
    </source>
</evidence>
<evidence type="ECO:0000313" key="5">
    <source>
        <dbReference type="Proteomes" id="UP001231166"/>
    </source>
</evidence>
<dbReference type="Pfam" id="PF13577">
    <property type="entry name" value="SnoaL_4"/>
    <property type="match status" value="1"/>
</dbReference>
<proteinExistence type="predicted"/>
<dbReference type="AlphaFoldDB" id="A0AAX3YF20"/>
<organism evidence="3 5">
    <name type="scientific">Rhodococcus opacus</name>
    <name type="common">Nocardia opaca</name>
    <dbReference type="NCBI Taxonomy" id="37919"/>
    <lineage>
        <taxon>Bacteria</taxon>
        <taxon>Bacillati</taxon>
        <taxon>Actinomycetota</taxon>
        <taxon>Actinomycetes</taxon>
        <taxon>Mycobacteriales</taxon>
        <taxon>Nocardiaceae</taxon>
        <taxon>Rhodococcus</taxon>
    </lineage>
</organism>
<sequence>MTIDELLDIESIKHLRTLGSAYLDGGRLDELVELYHPDAVCDFGPYGSWTDRTEFKQKFADAERPFYASGYFPNLHVVVNHVVELTGKDTATGLVYLLDFVTGDQIREGGNPLYWLGVYEESYCRTGDGWKIVRQSLNFMWPERMLGEGFLARQAVAE</sequence>
<keyword evidence="4" id="KW-1185">Reference proteome</keyword>
<protein>
    <submittedName>
        <fullName evidence="3">Nuclear transport factor 2 family protein</fullName>
    </submittedName>
</protein>
<dbReference type="EMBL" id="JAPWIS010000028">
    <property type="protein sequence ID" value="MCZ4589056.1"/>
    <property type="molecule type" value="Genomic_DNA"/>
</dbReference>
<gene>
    <name evidence="2" type="ORF">O4328_36315</name>
    <name evidence="3" type="ORF">Q5707_34205</name>
</gene>
<dbReference type="Gene3D" id="3.10.450.50">
    <property type="match status" value="1"/>
</dbReference>
<dbReference type="InterPro" id="IPR037401">
    <property type="entry name" value="SnoaL-like"/>
</dbReference>
<evidence type="ECO:0000313" key="4">
    <source>
        <dbReference type="Proteomes" id="UP001066327"/>
    </source>
</evidence>
<evidence type="ECO:0000259" key="1">
    <source>
        <dbReference type="Pfam" id="PF13577"/>
    </source>
</evidence>
<reference evidence="2" key="1">
    <citation type="submission" date="2022-12" db="EMBL/GenBank/DDBJ databases">
        <authorList>
            <person name="Krivoruchko A.V."/>
            <person name="Elkin A."/>
        </authorList>
    </citation>
    <scope>NUCLEOTIDE SEQUENCE</scope>
    <source>
        <strain evidence="2">IEGM 249</strain>
    </source>
</reference>
<feature type="domain" description="SnoaL-like" evidence="1">
    <location>
        <begin position="5"/>
        <end position="134"/>
    </location>
</feature>
<name>A0AAX3YF20_RHOOP</name>
<dbReference type="InterPro" id="IPR032710">
    <property type="entry name" value="NTF2-like_dom_sf"/>
</dbReference>